<gene>
    <name evidence="1" type="ORF">L2E82_48651</name>
</gene>
<reference evidence="1 2" key="2">
    <citation type="journal article" date="2022" name="Mol. Ecol. Resour.">
        <title>The genomes of chicory, endive, great burdock and yacon provide insights into Asteraceae paleo-polyploidization history and plant inulin production.</title>
        <authorList>
            <person name="Fan W."/>
            <person name="Wang S."/>
            <person name="Wang H."/>
            <person name="Wang A."/>
            <person name="Jiang F."/>
            <person name="Liu H."/>
            <person name="Zhao H."/>
            <person name="Xu D."/>
            <person name="Zhang Y."/>
        </authorList>
    </citation>
    <scope>NUCLEOTIDE SEQUENCE [LARGE SCALE GENOMIC DNA]</scope>
    <source>
        <strain evidence="2">cv. Punajuju</strain>
        <tissue evidence="1">Leaves</tissue>
    </source>
</reference>
<evidence type="ECO:0000313" key="2">
    <source>
        <dbReference type="Proteomes" id="UP001055811"/>
    </source>
</evidence>
<reference evidence="2" key="1">
    <citation type="journal article" date="2022" name="Mol. Ecol. Resour.">
        <title>The genomes of chicory, endive, great burdock and yacon provide insights into Asteraceae palaeo-polyploidization history and plant inulin production.</title>
        <authorList>
            <person name="Fan W."/>
            <person name="Wang S."/>
            <person name="Wang H."/>
            <person name="Wang A."/>
            <person name="Jiang F."/>
            <person name="Liu H."/>
            <person name="Zhao H."/>
            <person name="Xu D."/>
            <person name="Zhang Y."/>
        </authorList>
    </citation>
    <scope>NUCLEOTIDE SEQUENCE [LARGE SCALE GENOMIC DNA]</scope>
    <source>
        <strain evidence="2">cv. Punajuju</strain>
    </source>
</reference>
<evidence type="ECO:0000313" key="1">
    <source>
        <dbReference type="EMBL" id="KAI3690560.1"/>
    </source>
</evidence>
<keyword evidence="2" id="KW-1185">Reference proteome</keyword>
<comment type="caution">
    <text evidence="1">The sequence shown here is derived from an EMBL/GenBank/DDBJ whole genome shotgun (WGS) entry which is preliminary data.</text>
</comment>
<dbReference type="Proteomes" id="UP001055811">
    <property type="component" value="Linkage Group LG09"/>
</dbReference>
<organism evidence="1 2">
    <name type="scientific">Cichorium intybus</name>
    <name type="common">Chicory</name>
    <dbReference type="NCBI Taxonomy" id="13427"/>
    <lineage>
        <taxon>Eukaryota</taxon>
        <taxon>Viridiplantae</taxon>
        <taxon>Streptophyta</taxon>
        <taxon>Embryophyta</taxon>
        <taxon>Tracheophyta</taxon>
        <taxon>Spermatophyta</taxon>
        <taxon>Magnoliopsida</taxon>
        <taxon>eudicotyledons</taxon>
        <taxon>Gunneridae</taxon>
        <taxon>Pentapetalae</taxon>
        <taxon>asterids</taxon>
        <taxon>campanulids</taxon>
        <taxon>Asterales</taxon>
        <taxon>Asteraceae</taxon>
        <taxon>Cichorioideae</taxon>
        <taxon>Cichorieae</taxon>
        <taxon>Cichoriinae</taxon>
        <taxon>Cichorium</taxon>
    </lineage>
</organism>
<accession>A0ACB8YYK7</accession>
<name>A0ACB8YYK7_CICIN</name>
<sequence length="98" mass="11507">MTDIVVSLETALDYQEGAGRRSDVTPSEEKIQQSQWDTFMLERKRKRIISQIGSERRSRMKQDWLLKEIEEENLILREQLSKLDKVISTKGDNHSLES</sequence>
<dbReference type="EMBL" id="CM042017">
    <property type="protein sequence ID" value="KAI3690560.1"/>
    <property type="molecule type" value="Genomic_DNA"/>
</dbReference>
<protein>
    <submittedName>
        <fullName evidence="1">Uncharacterized protein</fullName>
    </submittedName>
</protein>
<proteinExistence type="predicted"/>